<evidence type="ECO:0000259" key="3">
    <source>
        <dbReference type="Pfam" id="PF19077"/>
    </source>
</evidence>
<gene>
    <name evidence="4" type="ORF">TRN7648_02161</name>
</gene>
<name>A0A0P1GBH3_9RHOB</name>
<organism evidence="4 5">
    <name type="scientific">Tropicibacter naphthalenivorans</name>
    <dbReference type="NCBI Taxonomy" id="441103"/>
    <lineage>
        <taxon>Bacteria</taxon>
        <taxon>Pseudomonadati</taxon>
        <taxon>Pseudomonadota</taxon>
        <taxon>Alphaproteobacteria</taxon>
        <taxon>Rhodobacterales</taxon>
        <taxon>Roseobacteraceae</taxon>
        <taxon>Tropicibacter</taxon>
    </lineage>
</organism>
<dbReference type="Pfam" id="PF13750">
    <property type="entry name" value="Big_3_3"/>
    <property type="match status" value="1"/>
</dbReference>
<sequence>MSAIDFVIRTRAGALQRGSVGGSDEDFLIDAGAGNDISLHIRQSDLRGYDRAADDLLITLADGRVIVLEGYFDTGAEGANRLFISADGILNEVSFVETDSGALFAQYGPTETWGKWSPTDELIYVDDPQVVADVPLGAYDGEEEQVSMLATGLLGAATGLGATGVGAGLAGAAVIGSLGGGGGDGGTEWTAPTVDNPDANVAVGGGDNPELTITGTANPGSEIVVTVGDKEVTVIAGEDGTWEAVFTGDDFPDDGVYDDVVVIVTDPNGTITNLDGPSFEIDTTPPAVDIYNGTTGAGDLFNAEGHEGGVTISGTAEGGTTLTIEVEGHSETVTVGGDGTWSFTFDETVLPGGEYTTDVKITVVDGFGNVTVITDVIEIDTIPHPLTIDMVTPDNVINGVEADAGFMITGTSTPGAVVTVTFEDLTQEVLVAADGTWELSVTATDFPGGEYTSSITVSTVDLAGNASSLTTEVQIDTVNVVEMNNGPLTGDDMISGAEYDAGITLTGTTQAGATVEVTIEGVTQTFTAGGDGAWSVTFAGGTLPGGTYDTVATIVSTDLAGNASTMTHSFTIDTEATVTIDTSLVAGDGVINASEYNGMIAVTGAGEPGATIEVSNSINSWTTTVGADGSWSITLSPTMLDGGPGHSELGYTSTLYVTSTDLSGNTTSTSGTIDVDLNTMILAGVVDADGVINAAERADGVVLNGGGEPGAAIVVTVSGEQLSTTVDATGMWSVTIPASVIPEGEASLAFSATATDLAGNTATASGNIAIDTVANVAVITDTVEGDGIINDAERADGVTLTGQTEPGNTVTVTMGNITHTATVAANGSWTVDFSAAELPVGERTLNVTANATDPAGNTATATGTVDVDTLVRNFAITSDAPGGADGIVNAAEAADGLTLTGTTEPGGSVVLNLGGQTVQANVAADGSWTATFSAAQMPSGEQTVTLTATSTDAAGNTDVISQNVRIDTDAGLLTISAAPVEGDDVVNAAEASDGVVLTGTSTPGQLVDVTMGGVTHTVQTGSNGIWTAPFAASEVQPGTYVAQISATITDSAGNTLTRTDAVNVDTEVVNFAASGDPVEGDNVINATEASNGFILTGTTEPGSIVNVTFEGLTIGASVSGSGAWSVVFPAPAIDGGEYASGAVIETIDPAGNPATTSVTFSVDTYVNELTSDAATLAGDGVINAAEAAQGVTLSGTVEAGSDVTVTFGGMAHVATVQADGSWTVDIPPAAIPTGTLDAPMLVEATDPAGNTTVINETVHIDTDAPDVLTWLGYGRDGTGVDEIRTEITEDTVYLGQLDTSGAAPTVTDVDVATTTDVPFLDRSYISLDGSVPDGTHLVLASTDAAGNTSGSLLVTDDPATNQVLMSDGIADALGQFQIETIDLHFAEDSRLTITEEQILALSTNSDTVTIEGGSDDAVTITGAQATGTQTVGTETYNVFTLGDATVLVDDDIHTNTGII</sequence>
<dbReference type="InterPro" id="IPR041498">
    <property type="entry name" value="Big_6"/>
</dbReference>
<keyword evidence="5" id="KW-1185">Reference proteome</keyword>
<evidence type="ECO:0000259" key="2">
    <source>
        <dbReference type="Pfam" id="PF17936"/>
    </source>
</evidence>
<feature type="domain" description="Bacterial Ig" evidence="2">
    <location>
        <begin position="697"/>
        <end position="765"/>
    </location>
</feature>
<dbReference type="EMBL" id="CYSE01000003">
    <property type="protein sequence ID" value="CUH78778.1"/>
    <property type="molecule type" value="Genomic_DNA"/>
</dbReference>
<dbReference type="RefSeq" id="WP_058247648.1">
    <property type="nucleotide sequence ID" value="NZ_CYSE01000003.1"/>
</dbReference>
<feature type="domain" description="Bacterial Ig-like" evidence="3">
    <location>
        <begin position="504"/>
        <end position="574"/>
    </location>
</feature>
<evidence type="ECO:0000313" key="4">
    <source>
        <dbReference type="EMBL" id="CUH78778.1"/>
    </source>
</evidence>
<dbReference type="Gene3D" id="2.60.40.10">
    <property type="entry name" value="Immunoglobulins"/>
    <property type="match status" value="11"/>
</dbReference>
<dbReference type="NCBIfam" id="NF033510">
    <property type="entry name" value="Ca_tandemer"/>
    <property type="match status" value="10"/>
</dbReference>
<dbReference type="Pfam" id="PF17936">
    <property type="entry name" value="Big_6"/>
    <property type="match status" value="2"/>
</dbReference>
<evidence type="ECO:0000313" key="5">
    <source>
        <dbReference type="Proteomes" id="UP000054935"/>
    </source>
</evidence>
<dbReference type="STRING" id="441103.TRN7648_02161"/>
<evidence type="ECO:0000259" key="1">
    <source>
        <dbReference type="Pfam" id="PF13750"/>
    </source>
</evidence>
<dbReference type="InterPro" id="IPR013783">
    <property type="entry name" value="Ig-like_fold"/>
</dbReference>
<dbReference type="Pfam" id="PF19077">
    <property type="entry name" value="Big_13"/>
    <property type="match status" value="1"/>
</dbReference>
<accession>A0A0P1GBH3</accession>
<dbReference type="InterPro" id="IPR022038">
    <property type="entry name" value="Ig-like_bact"/>
</dbReference>
<reference evidence="4 5" key="1">
    <citation type="submission" date="2015-09" db="EMBL/GenBank/DDBJ databases">
        <authorList>
            <consortium name="Swine Surveillance"/>
        </authorList>
    </citation>
    <scope>NUCLEOTIDE SEQUENCE [LARGE SCALE GENOMIC DNA]</scope>
    <source>
        <strain evidence="4 5">CECT 7648</strain>
    </source>
</reference>
<dbReference type="InterPro" id="IPR044016">
    <property type="entry name" value="Big_13"/>
</dbReference>
<dbReference type="Proteomes" id="UP000054935">
    <property type="component" value="Unassembled WGS sequence"/>
</dbReference>
<protein>
    <submittedName>
        <fullName evidence="4">Uncharacterized protein</fullName>
    </submittedName>
</protein>
<dbReference type="OrthoDB" id="7858035at2"/>
<proteinExistence type="predicted"/>
<feature type="domain" description="Bacterial Ig" evidence="2">
    <location>
        <begin position="795"/>
        <end position="864"/>
    </location>
</feature>
<feature type="domain" description="Ig-like" evidence="1">
    <location>
        <begin position="927"/>
        <end position="1013"/>
    </location>
</feature>